<dbReference type="AlphaFoldDB" id="A0A0C1MUK8"/>
<feature type="non-terminal residue" evidence="1">
    <location>
        <position position="271"/>
    </location>
</feature>
<comment type="caution">
    <text evidence="1">The sequence shown here is derived from an EMBL/GenBank/DDBJ whole genome shotgun (WGS) entry which is preliminary data.</text>
</comment>
<dbReference type="OrthoDB" id="9803982at2"/>
<sequence length="271" mass="31621">FENLALFYNIEKNSTLDRAATLAAEAQTGLQVEFINEVKYAIAYVQELRLRTYLKANRQDEILLLTREPLIEINDNILNKELLLSIHNTLISLYDLIRVFINTKGKANIFRADSIILKANAKLINKVYILEELYEYDEAISLLKEKIKSDLNSNLEYIAHLSKIYNKLEKYRESIELLEPLANKYNEHKFYPFNGKSHFNLTEDLINIYINLGDAYRGSGKYYEAIIFNKNVISILQQRAFLEGRSHRLATTYSHLGFSMYKSGNYHEEEI</sequence>
<gene>
    <name evidence="1" type="ORF">NF27_CW00010</name>
</gene>
<dbReference type="SUPFAM" id="SSF48452">
    <property type="entry name" value="TPR-like"/>
    <property type="match status" value="1"/>
</dbReference>
<name>A0A0C1MUK8_9RICK</name>
<dbReference type="InterPro" id="IPR011990">
    <property type="entry name" value="TPR-like_helical_dom_sf"/>
</dbReference>
<dbReference type="RefSeq" id="WP_039455460.1">
    <property type="nucleotide sequence ID" value="NZ_JSWE01000073.1"/>
</dbReference>
<dbReference type="Proteomes" id="UP000031258">
    <property type="component" value="Unassembled WGS sequence"/>
</dbReference>
<evidence type="ECO:0000313" key="2">
    <source>
        <dbReference type="Proteomes" id="UP000031258"/>
    </source>
</evidence>
<proteinExistence type="predicted"/>
<dbReference type="PANTHER" id="PTHR19959">
    <property type="entry name" value="KINESIN LIGHT CHAIN"/>
    <property type="match status" value="1"/>
</dbReference>
<dbReference type="PANTHER" id="PTHR19959:SF119">
    <property type="entry name" value="FUNGAL LIPASE-LIKE DOMAIN-CONTAINING PROTEIN"/>
    <property type="match status" value="1"/>
</dbReference>
<reference evidence="1 2" key="1">
    <citation type="submission" date="2014-11" db="EMBL/GenBank/DDBJ databases">
        <title>A Rickettsiales Symbiont of Amoebae With Ancient Features.</title>
        <authorList>
            <person name="Schulz F."/>
            <person name="Martijn J."/>
            <person name="Wascher F."/>
            <person name="Kostanjsek R."/>
            <person name="Ettema T.J."/>
            <person name="Horn M."/>
        </authorList>
    </citation>
    <scope>NUCLEOTIDE SEQUENCE [LARGE SCALE GENOMIC DNA]</scope>
    <source>
        <strain evidence="1 2">UWC36</strain>
    </source>
</reference>
<dbReference type="Gene3D" id="1.25.40.10">
    <property type="entry name" value="Tetratricopeptide repeat domain"/>
    <property type="match status" value="1"/>
</dbReference>
<keyword evidence="2" id="KW-1185">Reference proteome</keyword>
<accession>A0A0C1MUK8</accession>
<feature type="non-terminal residue" evidence="1">
    <location>
        <position position="1"/>
    </location>
</feature>
<evidence type="ECO:0000313" key="1">
    <source>
        <dbReference type="EMBL" id="KIE05782.1"/>
    </source>
</evidence>
<dbReference type="EMBL" id="JSWE01000073">
    <property type="protein sequence ID" value="KIE05782.1"/>
    <property type="molecule type" value="Genomic_DNA"/>
</dbReference>
<organism evidence="1 2">
    <name type="scientific">Candidatus Jidaibacter acanthamoebae</name>
    <dbReference type="NCBI Taxonomy" id="86105"/>
    <lineage>
        <taxon>Bacteria</taxon>
        <taxon>Pseudomonadati</taxon>
        <taxon>Pseudomonadota</taxon>
        <taxon>Alphaproteobacteria</taxon>
        <taxon>Rickettsiales</taxon>
        <taxon>Candidatus Midichloriaceae</taxon>
        <taxon>Candidatus Jidaibacter</taxon>
    </lineage>
</organism>
<protein>
    <recommendedName>
        <fullName evidence="3">Tetratricopeptide repeat protein</fullName>
    </recommendedName>
</protein>
<evidence type="ECO:0008006" key="3">
    <source>
        <dbReference type="Google" id="ProtNLM"/>
    </source>
</evidence>